<dbReference type="Proteomes" id="UP000242146">
    <property type="component" value="Unassembled WGS sequence"/>
</dbReference>
<dbReference type="AlphaFoldDB" id="A0A1X2GPM7"/>
<reference evidence="1 2" key="1">
    <citation type="submission" date="2016-07" db="EMBL/GenBank/DDBJ databases">
        <title>Pervasive Adenine N6-methylation of Active Genes in Fungi.</title>
        <authorList>
            <consortium name="DOE Joint Genome Institute"/>
            <person name="Mondo S.J."/>
            <person name="Dannebaum R.O."/>
            <person name="Kuo R.C."/>
            <person name="Labutti K."/>
            <person name="Haridas S."/>
            <person name="Kuo A."/>
            <person name="Salamov A."/>
            <person name="Ahrendt S.R."/>
            <person name="Lipzen A."/>
            <person name="Sullivan W."/>
            <person name="Andreopoulos W.B."/>
            <person name="Clum A."/>
            <person name="Lindquist E."/>
            <person name="Daum C."/>
            <person name="Ramamoorthy G.K."/>
            <person name="Gryganskyi A."/>
            <person name="Culley D."/>
            <person name="Magnuson J.K."/>
            <person name="James T.Y."/>
            <person name="O'Malley M.A."/>
            <person name="Stajich J.E."/>
            <person name="Spatafora J.W."/>
            <person name="Visel A."/>
            <person name="Grigoriev I.V."/>
        </authorList>
    </citation>
    <scope>NUCLEOTIDE SEQUENCE [LARGE SCALE GENOMIC DNA]</scope>
    <source>
        <strain evidence="1 2">NRRL 3301</strain>
    </source>
</reference>
<organism evidence="1 2">
    <name type="scientific">Hesseltinella vesiculosa</name>
    <dbReference type="NCBI Taxonomy" id="101127"/>
    <lineage>
        <taxon>Eukaryota</taxon>
        <taxon>Fungi</taxon>
        <taxon>Fungi incertae sedis</taxon>
        <taxon>Mucoromycota</taxon>
        <taxon>Mucoromycotina</taxon>
        <taxon>Mucoromycetes</taxon>
        <taxon>Mucorales</taxon>
        <taxon>Cunninghamellaceae</taxon>
        <taxon>Hesseltinella</taxon>
    </lineage>
</organism>
<gene>
    <name evidence="1" type="ORF">DM01DRAFT_1400147</name>
</gene>
<comment type="caution">
    <text evidence="1">The sequence shown here is derived from an EMBL/GenBank/DDBJ whole genome shotgun (WGS) entry which is preliminary data.</text>
</comment>
<name>A0A1X2GPM7_9FUNG</name>
<dbReference type="EMBL" id="MCGT01000006">
    <property type="protein sequence ID" value="ORX58755.1"/>
    <property type="molecule type" value="Genomic_DNA"/>
</dbReference>
<evidence type="ECO:0000313" key="2">
    <source>
        <dbReference type="Proteomes" id="UP000242146"/>
    </source>
</evidence>
<proteinExistence type="predicted"/>
<keyword evidence="2" id="KW-1185">Reference proteome</keyword>
<evidence type="ECO:0000313" key="1">
    <source>
        <dbReference type="EMBL" id="ORX58755.1"/>
    </source>
</evidence>
<sequence>MFLLRVVRYCEEIISKYGVPPVVLVIVVHECKRQVMNKARKNKTKPFCFFQVAVLPMGKTMFHLKQRLHYFAYEARH</sequence>
<protein>
    <submittedName>
        <fullName evidence="1">Uncharacterized protein</fullName>
    </submittedName>
</protein>
<accession>A0A1X2GPM7</accession>